<evidence type="ECO:0000256" key="1">
    <source>
        <dbReference type="SAM" id="Coils"/>
    </source>
</evidence>
<organism evidence="3 4">
    <name type="scientific">Brachionus calyciflorus</name>
    <dbReference type="NCBI Taxonomy" id="104777"/>
    <lineage>
        <taxon>Eukaryota</taxon>
        <taxon>Metazoa</taxon>
        <taxon>Spiralia</taxon>
        <taxon>Gnathifera</taxon>
        <taxon>Rotifera</taxon>
        <taxon>Eurotatoria</taxon>
        <taxon>Monogononta</taxon>
        <taxon>Pseudotrocha</taxon>
        <taxon>Ploima</taxon>
        <taxon>Brachionidae</taxon>
        <taxon>Brachionus</taxon>
    </lineage>
</organism>
<feature type="compositionally biased region" description="Basic and acidic residues" evidence="2">
    <location>
        <begin position="299"/>
        <end position="308"/>
    </location>
</feature>
<dbReference type="OrthoDB" id="10436820at2759"/>
<feature type="coiled-coil region" evidence="1">
    <location>
        <begin position="175"/>
        <end position="202"/>
    </location>
</feature>
<reference evidence="3" key="1">
    <citation type="submission" date="2021-02" db="EMBL/GenBank/DDBJ databases">
        <authorList>
            <person name="Nowell W R."/>
        </authorList>
    </citation>
    <scope>NUCLEOTIDE SEQUENCE</scope>
    <source>
        <strain evidence="3">Ploen Becks lab</strain>
    </source>
</reference>
<name>A0A813RRE6_9BILA</name>
<proteinExistence type="predicted"/>
<dbReference type="AlphaFoldDB" id="A0A813RRE6"/>
<feature type="compositionally biased region" description="Low complexity" evidence="2">
    <location>
        <begin position="337"/>
        <end position="360"/>
    </location>
</feature>
<evidence type="ECO:0000313" key="3">
    <source>
        <dbReference type="EMBL" id="CAF0784835.1"/>
    </source>
</evidence>
<keyword evidence="1" id="KW-0175">Coiled coil</keyword>
<evidence type="ECO:0000313" key="4">
    <source>
        <dbReference type="Proteomes" id="UP000663879"/>
    </source>
</evidence>
<keyword evidence="4" id="KW-1185">Reference proteome</keyword>
<dbReference type="Proteomes" id="UP000663879">
    <property type="component" value="Unassembled WGS sequence"/>
</dbReference>
<accession>A0A813RRE6</accession>
<comment type="caution">
    <text evidence="3">The sequence shown here is derived from an EMBL/GenBank/DDBJ whole genome shotgun (WGS) entry which is preliminary data.</text>
</comment>
<dbReference type="EMBL" id="CAJNOC010000630">
    <property type="protein sequence ID" value="CAF0784835.1"/>
    <property type="molecule type" value="Genomic_DNA"/>
</dbReference>
<feature type="region of interest" description="Disordered" evidence="2">
    <location>
        <begin position="297"/>
        <end position="365"/>
    </location>
</feature>
<evidence type="ECO:0000256" key="2">
    <source>
        <dbReference type="SAM" id="MobiDB-lite"/>
    </source>
</evidence>
<protein>
    <submittedName>
        <fullName evidence="3">Uncharacterized protein</fullName>
    </submittedName>
</protein>
<feature type="compositionally biased region" description="Polar residues" evidence="2">
    <location>
        <begin position="322"/>
        <end position="336"/>
    </location>
</feature>
<sequence>MNGLSPSSSASNLKIIKTDFKPSGEAVQLVRPIVSNNKSTDQIVGELVNRFDYKTRDVKASENELNTVQQAFGSNLAQELIQSYDGSNLVADSQQDLVGERYLAEQIRLIQEQQRTTSVLDKWSHLLYEGERDYQSASKTEIPPLNLNEQYENRSVSNYSLLLEQQQAQQQAQYIQQLQQIQQQQRLQLIKQQQQLQEQSEQQKLRKSTSQNLASSYQRVASAASQSSGYVHSQSGLNGRTMSDLRLTQFKANELATAQYRAQYEAQLEAMTQAEVIAQAYAQAQAEAEAYAQARAHHHFQEQEHVEEQEQEPEPEPEQFQNLTRVLSRQSNNQVNQLRKSSSLVQQQQQHEQERQQQVSPKFTSANLNQVTIDAYNSPEFREMLEQLTKPLTIPPEQVNYPPEWPSQEKINLLAEPIYIPAPQPIVIPAPNILTLQDNSDVEKYYKRSNISETSIKPTVTYYPPIDNDQNQMKNFGIRQLNVEERAVNQQQ</sequence>
<gene>
    <name evidence="3" type="ORF">OXX778_LOCUS5657</name>
</gene>